<dbReference type="GO" id="GO:0003887">
    <property type="term" value="F:DNA-directed DNA polymerase activity"/>
    <property type="evidence" value="ECO:0007669"/>
    <property type="project" value="UniProtKB-KW"/>
</dbReference>
<keyword evidence="6" id="KW-0239">DNA-directed DNA polymerase</keyword>
<evidence type="ECO:0000259" key="9">
    <source>
        <dbReference type="Pfam" id="PF03175"/>
    </source>
</evidence>
<evidence type="ECO:0000313" key="11">
    <source>
        <dbReference type="Proteomes" id="UP000507470"/>
    </source>
</evidence>
<evidence type="ECO:0000256" key="1">
    <source>
        <dbReference type="ARBA" id="ARBA00005755"/>
    </source>
</evidence>
<evidence type="ECO:0000313" key="10">
    <source>
        <dbReference type="EMBL" id="CAC5412807.1"/>
    </source>
</evidence>
<proteinExistence type="inferred from homology"/>
<evidence type="ECO:0000256" key="3">
    <source>
        <dbReference type="ARBA" id="ARBA00022679"/>
    </source>
</evidence>
<keyword evidence="3" id="KW-0808">Transferase</keyword>
<comment type="catalytic activity">
    <reaction evidence="8">
        <text>DNA(n) + a 2'-deoxyribonucleoside 5'-triphosphate = DNA(n+1) + diphosphate</text>
        <dbReference type="Rhea" id="RHEA:22508"/>
        <dbReference type="Rhea" id="RHEA-COMP:17339"/>
        <dbReference type="Rhea" id="RHEA-COMP:17340"/>
        <dbReference type="ChEBI" id="CHEBI:33019"/>
        <dbReference type="ChEBI" id="CHEBI:61560"/>
        <dbReference type="ChEBI" id="CHEBI:173112"/>
        <dbReference type="EC" id="2.7.7.7"/>
    </reaction>
</comment>
<evidence type="ECO:0000256" key="2">
    <source>
        <dbReference type="ARBA" id="ARBA00012417"/>
    </source>
</evidence>
<dbReference type="EC" id="2.7.7.7" evidence="2"/>
<keyword evidence="7" id="KW-0238">DNA-binding</keyword>
<dbReference type="OrthoDB" id="6766573at2759"/>
<keyword evidence="11" id="KW-1185">Reference proteome</keyword>
<organism evidence="10 11">
    <name type="scientific">Mytilus coruscus</name>
    <name type="common">Sea mussel</name>
    <dbReference type="NCBI Taxonomy" id="42192"/>
    <lineage>
        <taxon>Eukaryota</taxon>
        <taxon>Metazoa</taxon>
        <taxon>Spiralia</taxon>
        <taxon>Lophotrochozoa</taxon>
        <taxon>Mollusca</taxon>
        <taxon>Bivalvia</taxon>
        <taxon>Autobranchia</taxon>
        <taxon>Pteriomorphia</taxon>
        <taxon>Mytilida</taxon>
        <taxon>Mytiloidea</taxon>
        <taxon>Mytilidae</taxon>
        <taxon>Mytilinae</taxon>
        <taxon>Mytilus</taxon>
    </lineage>
</organism>
<keyword evidence="5" id="KW-0235">DNA replication</keyword>
<sequence length="293" mass="34161">MMIYCNVIVDIKPPHRRKKCIHCKQSWCGTRKHTPNLCVYHKVCEECMSKEVGSSTRCQKCGQNEYIFRGETARDDFCRWLFSEANRGAEVLCHNCKGYDSYPFVQYLYQNGVLPEVIKKRDGIDITHARNRGEKQIGPFLADGYHEILDGEKIVYEFHGCFWHACPECFAMSTMNPVTCTSMFDLYQRTVDKRSFLEKKGNKYIFIWECEFDKEVGSNTDLNKFVKSHAMHYPLEPREAFYGGRTEAFTMYKEAAKDESINYYDVTSLYPFINKTGKIPLGQTKIITEKSKM</sequence>
<dbReference type="PANTHER" id="PTHR33568:SF3">
    <property type="entry name" value="DNA-DIRECTED DNA POLYMERASE"/>
    <property type="match status" value="1"/>
</dbReference>
<protein>
    <recommendedName>
        <fullName evidence="2">DNA-directed DNA polymerase</fullName>
        <ecNumber evidence="2">2.7.7.7</ecNumber>
    </recommendedName>
</protein>
<dbReference type="Gene3D" id="3.40.960.10">
    <property type="entry name" value="VSR Endonuclease"/>
    <property type="match status" value="1"/>
</dbReference>
<dbReference type="Proteomes" id="UP000507470">
    <property type="component" value="Unassembled WGS sequence"/>
</dbReference>
<dbReference type="EMBL" id="CACVKT020008097">
    <property type="protein sequence ID" value="CAC5412807.1"/>
    <property type="molecule type" value="Genomic_DNA"/>
</dbReference>
<dbReference type="PANTHER" id="PTHR33568">
    <property type="entry name" value="DNA POLYMERASE"/>
    <property type="match status" value="1"/>
</dbReference>
<evidence type="ECO:0000256" key="4">
    <source>
        <dbReference type="ARBA" id="ARBA00022695"/>
    </source>
</evidence>
<reference evidence="10 11" key="1">
    <citation type="submission" date="2020-06" db="EMBL/GenBank/DDBJ databases">
        <authorList>
            <person name="Li R."/>
            <person name="Bekaert M."/>
        </authorList>
    </citation>
    <scope>NUCLEOTIDE SEQUENCE [LARGE SCALE GENOMIC DNA]</scope>
    <source>
        <strain evidence="11">wild</strain>
    </source>
</reference>
<accession>A0A6J8DXJ9</accession>
<dbReference type="GO" id="GO:0006260">
    <property type="term" value="P:DNA replication"/>
    <property type="evidence" value="ECO:0007669"/>
    <property type="project" value="UniProtKB-KW"/>
</dbReference>
<comment type="similarity">
    <text evidence="1">Belongs to the DNA polymerase type-B family.</text>
</comment>
<name>A0A6J8DXJ9_MYTCO</name>
<evidence type="ECO:0000256" key="6">
    <source>
        <dbReference type="ARBA" id="ARBA00022932"/>
    </source>
</evidence>
<gene>
    <name evidence="10" type="ORF">MCOR_45782</name>
</gene>
<evidence type="ECO:0000256" key="5">
    <source>
        <dbReference type="ARBA" id="ARBA00022705"/>
    </source>
</evidence>
<dbReference type="SUPFAM" id="SSF56672">
    <property type="entry name" value="DNA/RNA polymerases"/>
    <property type="match status" value="1"/>
</dbReference>
<feature type="domain" description="DNA-directed DNA polymerase family B mitochondria/virus" evidence="9">
    <location>
        <begin position="238"/>
        <end position="291"/>
    </location>
</feature>
<dbReference type="InterPro" id="IPR043502">
    <property type="entry name" value="DNA/RNA_pol_sf"/>
</dbReference>
<evidence type="ECO:0000256" key="8">
    <source>
        <dbReference type="ARBA" id="ARBA00049244"/>
    </source>
</evidence>
<dbReference type="InterPro" id="IPR004868">
    <property type="entry name" value="DNA-dir_DNA_pol_B_mt/vir"/>
</dbReference>
<dbReference type="AlphaFoldDB" id="A0A6J8DXJ9"/>
<keyword evidence="4" id="KW-0548">Nucleotidyltransferase</keyword>
<dbReference type="GO" id="GO:0003677">
    <property type="term" value="F:DNA binding"/>
    <property type="evidence" value="ECO:0007669"/>
    <property type="project" value="UniProtKB-KW"/>
</dbReference>
<dbReference type="GO" id="GO:0000166">
    <property type="term" value="F:nucleotide binding"/>
    <property type="evidence" value="ECO:0007669"/>
    <property type="project" value="InterPro"/>
</dbReference>
<dbReference type="Pfam" id="PF03175">
    <property type="entry name" value="DNA_pol_B_2"/>
    <property type="match status" value="1"/>
</dbReference>
<evidence type="ECO:0000256" key="7">
    <source>
        <dbReference type="ARBA" id="ARBA00023125"/>
    </source>
</evidence>